<gene>
    <name evidence="3" type="ORF">O6P43_015564</name>
</gene>
<comment type="caution">
    <text evidence="3">The sequence shown here is derived from an EMBL/GenBank/DDBJ whole genome shotgun (WGS) entry which is preliminary data.</text>
</comment>
<accession>A0AAD7LXA3</accession>
<name>A0AAD7LXA3_QUISA</name>
<feature type="region of interest" description="Disordered" evidence="1">
    <location>
        <begin position="1"/>
        <end position="20"/>
    </location>
</feature>
<dbReference type="KEGG" id="qsa:O6P43_015564"/>
<reference evidence="3" key="1">
    <citation type="journal article" date="2023" name="Science">
        <title>Elucidation of the pathway for biosynthesis of saponin adjuvants from the soapbark tree.</title>
        <authorList>
            <person name="Reed J."/>
            <person name="Orme A."/>
            <person name="El-Demerdash A."/>
            <person name="Owen C."/>
            <person name="Martin L.B.B."/>
            <person name="Misra R.C."/>
            <person name="Kikuchi S."/>
            <person name="Rejzek M."/>
            <person name="Martin A.C."/>
            <person name="Harkess A."/>
            <person name="Leebens-Mack J."/>
            <person name="Louveau T."/>
            <person name="Stephenson M.J."/>
            <person name="Osbourn A."/>
        </authorList>
    </citation>
    <scope>NUCLEOTIDE SEQUENCE</scope>
    <source>
        <strain evidence="3">S10</strain>
    </source>
</reference>
<evidence type="ECO:0000256" key="1">
    <source>
        <dbReference type="SAM" id="MobiDB-lite"/>
    </source>
</evidence>
<dbReference type="InterPro" id="IPR001005">
    <property type="entry name" value="SANT/Myb"/>
</dbReference>
<dbReference type="Proteomes" id="UP001163823">
    <property type="component" value="Chromosome 6"/>
</dbReference>
<feature type="domain" description="Myb-like" evidence="2">
    <location>
        <begin position="24"/>
        <end position="80"/>
    </location>
</feature>
<dbReference type="InterPro" id="IPR044822">
    <property type="entry name" value="Myb_DNA-bind_4"/>
</dbReference>
<sequence>MKREDSNQSGSGSRRTRSQVAPDWSLMDSLILVNEIAAVEADCKKVLSSYQKWKIIAENCTALDVVRSLNQCRRKWDSLLVEYNKIKQWESKLRNGSYWLLESERVKKLGLPENFDKDLFKAIDDLVNAREDRCDTDPDSDPEAEAEAEMLDVIAEPGSKGGRRRFRSQICRSEKLKKSLLEDLSEEEAEKRCVEAKLEKSYAGGKHEESYLEKGSLTSLEEEKHQLICTEEKPQKDHLEEVPLKSLSELKLHKDHVTKSPRKKHTEKKTISAEEKELMLTAKLHENAEQIQAIVSETTDHDLKNVEDNQIEYARRRGDKLIACLGDVVNTLNQLCDLVQECK</sequence>
<dbReference type="EMBL" id="JARAOO010000006">
    <property type="protein sequence ID" value="KAJ7966024.1"/>
    <property type="molecule type" value="Genomic_DNA"/>
</dbReference>
<protein>
    <submittedName>
        <fullName evidence="3">Trihelix transcription factor ASR3</fullName>
    </submittedName>
</protein>
<dbReference type="Gene3D" id="1.10.10.60">
    <property type="entry name" value="Homeodomain-like"/>
    <property type="match status" value="1"/>
</dbReference>
<organism evidence="3 4">
    <name type="scientific">Quillaja saponaria</name>
    <name type="common">Soap bark tree</name>
    <dbReference type="NCBI Taxonomy" id="32244"/>
    <lineage>
        <taxon>Eukaryota</taxon>
        <taxon>Viridiplantae</taxon>
        <taxon>Streptophyta</taxon>
        <taxon>Embryophyta</taxon>
        <taxon>Tracheophyta</taxon>
        <taxon>Spermatophyta</taxon>
        <taxon>Magnoliopsida</taxon>
        <taxon>eudicotyledons</taxon>
        <taxon>Gunneridae</taxon>
        <taxon>Pentapetalae</taxon>
        <taxon>rosids</taxon>
        <taxon>fabids</taxon>
        <taxon>Fabales</taxon>
        <taxon>Quillajaceae</taxon>
        <taxon>Quillaja</taxon>
    </lineage>
</organism>
<evidence type="ECO:0000313" key="3">
    <source>
        <dbReference type="EMBL" id="KAJ7966024.1"/>
    </source>
</evidence>
<dbReference type="AlphaFoldDB" id="A0AAD7LXA3"/>
<evidence type="ECO:0000313" key="4">
    <source>
        <dbReference type="Proteomes" id="UP001163823"/>
    </source>
</evidence>
<evidence type="ECO:0000259" key="2">
    <source>
        <dbReference type="PROSITE" id="PS50090"/>
    </source>
</evidence>
<dbReference type="PANTHER" id="PTHR33492:SF4">
    <property type="entry name" value="OS02G0174300 PROTEIN"/>
    <property type="match status" value="1"/>
</dbReference>
<dbReference type="PROSITE" id="PS50090">
    <property type="entry name" value="MYB_LIKE"/>
    <property type="match status" value="1"/>
</dbReference>
<dbReference type="PANTHER" id="PTHR33492">
    <property type="entry name" value="OSJNBA0043A12.37 PROTEIN-RELATED"/>
    <property type="match status" value="1"/>
</dbReference>
<keyword evidence="4" id="KW-1185">Reference proteome</keyword>
<dbReference type="Pfam" id="PF13837">
    <property type="entry name" value="Myb_DNA-bind_4"/>
    <property type="match status" value="1"/>
</dbReference>
<proteinExistence type="predicted"/>